<protein>
    <submittedName>
        <fullName evidence="1">Uncharacterized protein</fullName>
    </submittedName>
</protein>
<dbReference type="Proteomes" id="UP001177260">
    <property type="component" value="Unassembled WGS sequence"/>
</dbReference>
<gene>
    <name evidence="1" type="ORF">N8T08_010201</name>
</gene>
<dbReference type="EMBL" id="JAOPJF010000080">
    <property type="protein sequence ID" value="KAK1140564.1"/>
    <property type="molecule type" value="Genomic_DNA"/>
</dbReference>
<name>A0ACC3ASF4_9EURO</name>
<keyword evidence="2" id="KW-1185">Reference proteome</keyword>
<sequence>MMYQGKTADELIDPPDMEKLDDGSATTPPYLPLPSPDILADLDLDLGMCGIASSPPTTIRGSSSGVQVTEVREAVAHPSLNRSKQLPSSDACHPGHSKDVSADLPSPEDSKRPQTRSDDILSSFLGDSSEALDSARLVKLILANQHLVEEQQTVSSKRSQVRELRQALKYKREEESILRTDLMKKLNALFAQQSLSKSLMRDYEVLQLITEAYVQLEHSYHDAEDQLEQQEYRLGKSMKRFASLSYKSPMRTSLDSIKHTLDDASPDDSDDASSMATTAQNHPQGIVDYLSRVGDVRLLEEHLMDLDAQWLAIMDKQKQRSPLHLPLDDESLEFLRTYDEERRKIWYELSHAQLDVNQLRSICEDHGLLTDDRTENLGFLYPLDSESSTRQSDDPLKLSVDDGSSFFFEPQTAAQLHPTMFINKWLLHQLRSSSVEIHRLKSRPELQPLWDRGFDDTSISRWALREWFSDDAGLLSRPPSTLPLNEEQIPTTESVLSPEKKSKPVLSKSRSVPLLRKVSVAHKLRHSHSTSFHNR</sequence>
<evidence type="ECO:0000313" key="1">
    <source>
        <dbReference type="EMBL" id="KAK1140564.1"/>
    </source>
</evidence>
<evidence type="ECO:0000313" key="2">
    <source>
        <dbReference type="Proteomes" id="UP001177260"/>
    </source>
</evidence>
<comment type="caution">
    <text evidence="1">The sequence shown here is derived from an EMBL/GenBank/DDBJ whole genome shotgun (WGS) entry which is preliminary data.</text>
</comment>
<organism evidence="1 2">
    <name type="scientific">Aspergillus melleus</name>
    <dbReference type="NCBI Taxonomy" id="138277"/>
    <lineage>
        <taxon>Eukaryota</taxon>
        <taxon>Fungi</taxon>
        <taxon>Dikarya</taxon>
        <taxon>Ascomycota</taxon>
        <taxon>Pezizomycotina</taxon>
        <taxon>Eurotiomycetes</taxon>
        <taxon>Eurotiomycetidae</taxon>
        <taxon>Eurotiales</taxon>
        <taxon>Aspergillaceae</taxon>
        <taxon>Aspergillus</taxon>
        <taxon>Aspergillus subgen. Circumdati</taxon>
    </lineage>
</organism>
<accession>A0ACC3ASF4</accession>
<proteinExistence type="predicted"/>
<reference evidence="1 2" key="1">
    <citation type="journal article" date="2023" name="ACS Omega">
        <title>Identification of the Neoaspergillic Acid Biosynthesis Gene Cluster by Establishing an In Vitro CRISPR-Ribonucleoprotein Genetic System in Aspergillus melleus.</title>
        <authorList>
            <person name="Yuan B."/>
            <person name="Grau M.F."/>
            <person name="Murata R.M."/>
            <person name="Torok T."/>
            <person name="Venkateswaran K."/>
            <person name="Stajich J.E."/>
            <person name="Wang C.C.C."/>
        </authorList>
    </citation>
    <scope>NUCLEOTIDE SEQUENCE [LARGE SCALE GENOMIC DNA]</scope>
    <source>
        <strain evidence="1 2">IMV 1140</strain>
    </source>
</reference>